<evidence type="ECO:0000313" key="1">
    <source>
        <dbReference type="EMBL" id="KAJ1363560.1"/>
    </source>
</evidence>
<gene>
    <name evidence="1" type="ORF">KIN20_023459</name>
</gene>
<reference evidence="1" key="1">
    <citation type="submission" date="2021-06" db="EMBL/GenBank/DDBJ databases">
        <title>Parelaphostrongylus tenuis whole genome reference sequence.</title>
        <authorList>
            <person name="Garwood T.J."/>
            <person name="Larsen P.A."/>
            <person name="Fountain-Jones N.M."/>
            <person name="Garbe J.R."/>
            <person name="Macchietto M.G."/>
            <person name="Kania S.A."/>
            <person name="Gerhold R.W."/>
            <person name="Richards J.E."/>
            <person name="Wolf T.M."/>
        </authorList>
    </citation>
    <scope>NUCLEOTIDE SEQUENCE</scope>
    <source>
        <strain evidence="1">MNPRO001-30</strain>
        <tissue evidence="1">Meninges</tissue>
    </source>
</reference>
<protein>
    <submittedName>
        <fullName evidence="1">Uncharacterized protein</fullName>
    </submittedName>
</protein>
<accession>A0AAD5MRR8</accession>
<dbReference type="EMBL" id="JAHQIW010004752">
    <property type="protein sequence ID" value="KAJ1363560.1"/>
    <property type="molecule type" value="Genomic_DNA"/>
</dbReference>
<name>A0AAD5MRR8_PARTN</name>
<dbReference type="AlphaFoldDB" id="A0AAD5MRR8"/>
<proteinExistence type="predicted"/>
<sequence length="89" mass="10208">MNEDSTEEYELLIKGLQSCAEPASITSTRNSDRIPTITKKLLEKISKWSVETNAVLSMLIDQGVDPFYIRTLSDCYRIYTTKIQLFIDL</sequence>
<dbReference type="Proteomes" id="UP001196413">
    <property type="component" value="Unassembled WGS sequence"/>
</dbReference>
<evidence type="ECO:0000313" key="2">
    <source>
        <dbReference type="Proteomes" id="UP001196413"/>
    </source>
</evidence>
<keyword evidence="2" id="KW-1185">Reference proteome</keyword>
<organism evidence="1 2">
    <name type="scientific">Parelaphostrongylus tenuis</name>
    <name type="common">Meningeal worm</name>
    <dbReference type="NCBI Taxonomy" id="148309"/>
    <lineage>
        <taxon>Eukaryota</taxon>
        <taxon>Metazoa</taxon>
        <taxon>Ecdysozoa</taxon>
        <taxon>Nematoda</taxon>
        <taxon>Chromadorea</taxon>
        <taxon>Rhabditida</taxon>
        <taxon>Rhabditina</taxon>
        <taxon>Rhabditomorpha</taxon>
        <taxon>Strongyloidea</taxon>
        <taxon>Metastrongylidae</taxon>
        <taxon>Parelaphostrongylus</taxon>
    </lineage>
</organism>
<comment type="caution">
    <text evidence="1">The sequence shown here is derived from an EMBL/GenBank/DDBJ whole genome shotgun (WGS) entry which is preliminary data.</text>
</comment>